<keyword evidence="1" id="KW-0472">Membrane</keyword>
<evidence type="ECO:0000313" key="2">
    <source>
        <dbReference type="EMBL" id="MCE2595530.1"/>
    </source>
</evidence>
<keyword evidence="1" id="KW-1133">Transmembrane helix</keyword>
<dbReference type="InterPro" id="IPR021244">
    <property type="entry name" value="DUF2802"/>
</dbReference>
<dbReference type="Proteomes" id="UP001201273">
    <property type="component" value="Unassembled WGS sequence"/>
</dbReference>
<evidence type="ECO:0000256" key="1">
    <source>
        <dbReference type="SAM" id="Phobius"/>
    </source>
</evidence>
<reference evidence="2 3" key="1">
    <citation type="journal article" date="2022" name="Environ. Microbiol. Rep.">
        <title>Eco-phylogenetic analyses reveal divergent evolution of vitamin B12 metabolism in the marine bacterial family 'Psychromonadaceae'.</title>
        <authorList>
            <person name="Jin X."/>
            <person name="Yang Y."/>
            <person name="Cao H."/>
            <person name="Gao B."/>
            <person name="Zhao Z."/>
        </authorList>
    </citation>
    <scope>NUCLEOTIDE SEQUENCE [LARGE SCALE GENOMIC DNA]</scope>
    <source>
        <strain evidence="2 3">MKS20</strain>
    </source>
</reference>
<keyword evidence="1" id="KW-0812">Transmembrane</keyword>
<sequence>MLDPLIQTSLIGLALLLAIISLVFSVLVQIKQAKKIQALQQLTKELLKSKESLNKQIRELHSGSIGLGKKFHQLNEGLKEAVEKQQEIVDTAPDSKLYTRAVKMVALGAGLDELMNECELPKAEAELLISLHGKSR</sequence>
<proteinExistence type="predicted"/>
<dbReference type="RefSeq" id="WP_233053004.1">
    <property type="nucleotide sequence ID" value="NZ_JAIMJA010000011.1"/>
</dbReference>
<accession>A0ABS8WB85</accession>
<keyword evidence="3" id="KW-1185">Reference proteome</keyword>
<name>A0ABS8WB85_9GAMM</name>
<comment type="caution">
    <text evidence="2">The sequence shown here is derived from an EMBL/GenBank/DDBJ whole genome shotgun (WGS) entry which is preliminary data.</text>
</comment>
<dbReference type="EMBL" id="JAIMJA010000011">
    <property type="protein sequence ID" value="MCE2595530.1"/>
    <property type="molecule type" value="Genomic_DNA"/>
</dbReference>
<dbReference type="Pfam" id="PF10975">
    <property type="entry name" value="DUF2802"/>
    <property type="match status" value="1"/>
</dbReference>
<feature type="transmembrane region" description="Helical" evidence="1">
    <location>
        <begin position="6"/>
        <end position="28"/>
    </location>
</feature>
<protein>
    <submittedName>
        <fullName evidence="2">DUF2802 domain-containing protein</fullName>
    </submittedName>
</protein>
<organism evidence="2 3">
    <name type="scientific">Motilimonas cestriensis</name>
    <dbReference type="NCBI Taxonomy" id="2742685"/>
    <lineage>
        <taxon>Bacteria</taxon>
        <taxon>Pseudomonadati</taxon>
        <taxon>Pseudomonadota</taxon>
        <taxon>Gammaproteobacteria</taxon>
        <taxon>Alteromonadales</taxon>
        <taxon>Alteromonadales genera incertae sedis</taxon>
        <taxon>Motilimonas</taxon>
    </lineage>
</organism>
<gene>
    <name evidence="2" type="ORF">K6Y31_11940</name>
</gene>
<evidence type="ECO:0000313" key="3">
    <source>
        <dbReference type="Proteomes" id="UP001201273"/>
    </source>
</evidence>